<dbReference type="EMBL" id="BMKQ01000001">
    <property type="protein sequence ID" value="GGF50743.1"/>
    <property type="molecule type" value="Genomic_DNA"/>
</dbReference>
<proteinExistence type="predicted"/>
<keyword evidence="1" id="KW-0472">Membrane</keyword>
<keyword evidence="1" id="KW-1133">Transmembrane helix</keyword>
<evidence type="ECO:0000313" key="2">
    <source>
        <dbReference type="EMBL" id="GGF50743.1"/>
    </source>
</evidence>
<gene>
    <name evidence="2" type="ORF">GCM10011519_25880</name>
</gene>
<dbReference type="RefSeq" id="WP_188780144.1">
    <property type="nucleotide sequence ID" value="NZ_BMKQ01000001.1"/>
</dbReference>
<protein>
    <submittedName>
        <fullName evidence="2">Uncharacterized protein</fullName>
    </submittedName>
</protein>
<organism evidence="2 3">
    <name type="scientific">Marmoricola endophyticus</name>
    <dbReference type="NCBI Taxonomy" id="2040280"/>
    <lineage>
        <taxon>Bacteria</taxon>
        <taxon>Bacillati</taxon>
        <taxon>Actinomycetota</taxon>
        <taxon>Actinomycetes</taxon>
        <taxon>Propionibacteriales</taxon>
        <taxon>Nocardioidaceae</taxon>
        <taxon>Marmoricola</taxon>
    </lineage>
</organism>
<feature type="transmembrane region" description="Helical" evidence="1">
    <location>
        <begin position="94"/>
        <end position="118"/>
    </location>
</feature>
<comment type="caution">
    <text evidence="2">The sequence shown here is derived from an EMBL/GenBank/DDBJ whole genome shotgun (WGS) entry which is preliminary data.</text>
</comment>
<evidence type="ECO:0000313" key="3">
    <source>
        <dbReference type="Proteomes" id="UP000649179"/>
    </source>
</evidence>
<dbReference type="Proteomes" id="UP000649179">
    <property type="component" value="Unassembled WGS sequence"/>
</dbReference>
<keyword evidence="1" id="KW-0812">Transmembrane</keyword>
<feature type="transmembrane region" description="Helical" evidence="1">
    <location>
        <begin position="29"/>
        <end position="62"/>
    </location>
</feature>
<sequence length="297" mass="32314">MTSLPPGVTRYPRSAGRVGRPFHPVFDPALVAVVVVGGLVLALADSVPVRTVLLALGVGLVLPPLTWALHWLVRIVVCVAALVVALAIDSSVHLLGATAVFFWIICVFSGLIVLSGLVQRRRRLQRLASAEGAPPSGRDPGSSDAGFMATWDDADYDYEMADPDLETVLDAVRALDGRERTYVSVFRGRGRLDVGGDARTDLVVQHTRNRVVWGTVCDPTQPDPVEDKAARTGTRTSVVYGRQSMTVHRYRLTTLAWAEQAVRVWVTTGERDQTLPWWDSSANWPAPRPVLFKATGG</sequence>
<name>A0A917BNF4_9ACTN</name>
<accession>A0A917BNF4</accession>
<reference evidence="2" key="2">
    <citation type="submission" date="2020-09" db="EMBL/GenBank/DDBJ databases">
        <authorList>
            <person name="Sun Q."/>
            <person name="Zhou Y."/>
        </authorList>
    </citation>
    <scope>NUCLEOTIDE SEQUENCE</scope>
    <source>
        <strain evidence="2">CGMCC 1.16067</strain>
    </source>
</reference>
<dbReference type="AlphaFoldDB" id="A0A917BNF4"/>
<feature type="transmembrane region" description="Helical" evidence="1">
    <location>
        <begin position="69"/>
        <end position="88"/>
    </location>
</feature>
<reference evidence="2" key="1">
    <citation type="journal article" date="2014" name="Int. J. Syst. Evol. Microbiol.">
        <title>Complete genome sequence of Corynebacterium casei LMG S-19264T (=DSM 44701T), isolated from a smear-ripened cheese.</title>
        <authorList>
            <consortium name="US DOE Joint Genome Institute (JGI-PGF)"/>
            <person name="Walter F."/>
            <person name="Albersmeier A."/>
            <person name="Kalinowski J."/>
            <person name="Ruckert C."/>
        </authorList>
    </citation>
    <scope>NUCLEOTIDE SEQUENCE</scope>
    <source>
        <strain evidence="2">CGMCC 1.16067</strain>
    </source>
</reference>
<keyword evidence="3" id="KW-1185">Reference proteome</keyword>
<evidence type="ECO:0000256" key="1">
    <source>
        <dbReference type="SAM" id="Phobius"/>
    </source>
</evidence>